<keyword evidence="9" id="KW-0808">Transferase</keyword>
<comment type="similarity">
    <text evidence="1 7">Belongs to the amidase family. GatA subfamily.</text>
</comment>
<keyword evidence="4 7" id="KW-0067">ATP-binding</keyword>
<evidence type="ECO:0000256" key="6">
    <source>
        <dbReference type="ARBA" id="ARBA00047407"/>
    </source>
</evidence>
<dbReference type="GO" id="GO:0016740">
    <property type="term" value="F:transferase activity"/>
    <property type="evidence" value="ECO:0007669"/>
    <property type="project" value="UniProtKB-KW"/>
</dbReference>
<dbReference type="NCBIfam" id="TIGR00132">
    <property type="entry name" value="gatA"/>
    <property type="match status" value="1"/>
</dbReference>
<feature type="domain" description="Amidase" evidence="8">
    <location>
        <begin position="27"/>
        <end position="468"/>
    </location>
</feature>
<keyword evidence="3 7" id="KW-0547">Nucleotide-binding</keyword>
<proteinExistence type="inferred from homology"/>
<evidence type="ECO:0000259" key="8">
    <source>
        <dbReference type="Pfam" id="PF01425"/>
    </source>
</evidence>
<reference evidence="9 10" key="1">
    <citation type="journal article" date="2016" name="Nat. Commun.">
        <title>Thousands of microbial genomes shed light on interconnected biogeochemical processes in an aquifer system.</title>
        <authorList>
            <person name="Anantharaman K."/>
            <person name="Brown C.T."/>
            <person name="Hug L.A."/>
            <person name="Sharon I."/>
            <person name="Castelle C.J."/>
            <person name="Probst A.J."/>
            <person name="Thomas B.C."/>
            <person name="Singh A."/>
            <person name="Wilkins M.J."/>
            <person name="Karaoz U."/>
            <person name="Brodie E.L."/>
            <person name="Williams K.H."/>
            <person name="Hubbard S.S."/>
            <person name="Banfield J.F."/>
        </authorList>
    </citation>
    <scope>NUCLEOTIDE SEQUENCE [LARGE SCALE GENOMIC DNA]</scope>
    <source>
        <strain evidence="10">RIFCSPLOWO2_12_FULL_64_10</strain>
    </source>
</reference>
<protein>
    <recommendedName>
        <fullName evidence="7">Glutamyl-tRNA(Gln) amidotransferase subunit A</fullName>
        <shortName evidence="7">Glu-ADT subunit A</shortName>
        <ecNumber evidence="7">6.3.5.7</ecNumber>
    </recommendedName>
</protein>
<dbReference type="GO" id="GO:0006412">
    <property type="term" value="P:translation"/>
    <property type="evidence" value="ECO:0007669"/>
    <property type="project" value="UniProtKB-UniRule"/>
</dbReference>
<evidence type="ECO:0000256" key="7">
    <source>
        <dbReference type="HAMAP-Rule" id="MF_00120"/>
    </source>
</evidence>
<comment type="caution">
    <text evidence="9">The sequence shown here is derived from an EMBL/GenBank/DDBJ whole genome shotgun (WGS) entry which is preliminary data.</text>
</comment>
<feature type="active site" description="Charge relay system" evidence="7">
    <location>
        <position position="77"/>
    </location>
</feature>
<organism evidence="9 10">
    <name type="scientific">Handelsmanbacteria sp. (strain RIFCSPLOWO2_12_FULL_64_10)</name>
    <dbReference type="NCBI Taxonomy" id="1817868"/>
    <lineage>
        <taxon>Bacteria</taxon>
        <taxon>Candidatus Handelsmaniibacteriota</taxon>
    </lineage>
</organism>
<evidence type="ECO:0000313" key="10">
    <source>
        <dbReference type="Proteomes" id="UP000178606"/>
    </source>
</evidence>
<dbReference type="PANTHER" id="PTHR11895">
    <property type="entry name" value="TRANSAMIDASE"/>
    <property type="match status" value="1"/>
</dbReference>
<dbReference type="EMBL" id="MFKF01000059">
    <property type="protein sequence ID" value="OGG55864.1"/>
    <property type="molecule type" value="Genomic_DNA"/>
</dbReference>
<dbReference type="Proteomes" id="UP000178606">
    <property type="component" value="Unassembled WGS sequence"/>
</dbReference>
<feature type="active site" description="Acyl-ester intermediate" evidence="7">
    <location>
        <position position="176"/>
    </location>
</feature>
<comment type="function">
    <text evidence="7">Allows the formation of correctly charged Gln-tRNA(Gln) through the transamidation of misacylated Glu-tRNA(Gln) in organisms which lack glutaminyl-tRNA synthetase. The reaction takes place in the presence of glutamine and ATP through an activated gamma-phospho-Glu-tRNA(Gln).</text>
</comment>
<dbReference type="InterPro" id="IPR036928">
    <property type="entry name" value="AS_sf"/>
</dbReference>
<dbReference type="GO" id="GO:0005524">
    <property type="term" value="F:ATP binding"/>
    <property type="evidence" value="ECO:0007669"/>
    <property type="project" value="UniProtKB-KW"/>
</dbReference>
<dbReference type="SUPFAM" id="SSF75304">
    <property type="entry name" value="Amidase signature (AS) enzymes"/>
    <property type="match status" value="1"/>
</dbReference>
<evidence type="ECO:0000256" key="5">
    <source>
        <dbReference type="ARBA" id="ARBA00022917"/>
    </source>
</evidence>
<dbReference type="AlphaFoldDB" id="A0A1F6D352"/>
<comment type="catalytic activity">
    <reaction evidence="6 7">
        <text>L-glutamyl-tRNA(Gln) + L-glutamine + ATP + H2O = L-glutaminyl-tRNA(Gln) + L-glutamate + ADP + phosphate + H(+)</text>
        <dbReference type="Rhea" id="RHEA:17521"/>
        <dbReference type="Rhea" id="RHEA-COMP:9681"/>
        <dbReference type="Rhea" id="RHEA-COMP:9684"/>
        <dbReference type="ChEBI" id="CHEBI:15377"/>
        <dbReference type="ChEBI" id="CHEBI:15378"/>
        <dbReference type="ChEBI" id="CHEBI:29985"/>
        <dbReference type="ChEBI" id="CHEBI:30616"/>
        <dbReference type="ChEBI" id="CHEBI:43474"/>
        <dbReference type="ChEBI" id="CHEBI:58359"/>
        <dbReference type="ChEBI" id="CHEBI:78520"/>
        <dbReference type="ChEBI" id="CHEBI:78521"/>
        <dbReference type="ChEBI" id="CHEBI:456216"/>
        <dbReference type="EC" id="6.3.5.7"/>
    </reaction>
</comment>
<dbReference type="Gene3D" id="3.90.1300.10">
    <property type="entry name" value="Amidase signature (AS) domain"/>
    <property type="match status" value="1"/>
</dbReference>
<dbReference type="PANTHER" id="PTHR11895:SF151">
    <property type="entry name" value="GLUTAMYL-TRNA(GLN) AMIDOTRANSFERASE SUBUNIT A"/>
    <property type="match status" value="1"/>
</dbReference>
<feature type="active site" description="Charge relay system" evidence="7">
    <location>
        <position position="152"/>
    </location>
</feature>
<gene>
    <name evidence="7 9" type="primary">gatA</name>
    <name evidence="9" type="ORF">A3F84_24945</name>
</gene>
<keyword evidence="5 7" id="KW-0648">Protein biosynthesis</keyword>
<sequence length="481" mass="51023">MSIHTAYELREKVLNGEASAEGAVWDALDRIGERDGEVRAYLTVDREGALRQGTEIDRRVRQGERPGSLAGVPVAVKDVLCTRGLRTTCGSRILHNFVPPYDATCVARIRAAGGVIVGKTNCDEFAMGSSTENSGFFPTRNPHDLERVPGGSSGGSAAAVAAGEALAALGTDTGGSIRQPASFCGVVGLKPTYGRVSRYGLVAYACSLDQAGPMTGDVRDAALLLSVIAGRDAQDATSADVPVGDYVGALKRGVEGLRAGLPKEYFAEGLDPEVKAAVMRAAGALERAGATLCDVSLPVAGHPEYAISAYYIVAMAEASANLARFDGVKYGHRTEGFRDLLEMYCKTRSEGFGTEVKRRVMLGTYALSAGYYDAYYLKAQRVRTLIRRDFERVFEACDLLLSPVAPTPAFRAGEKVSDPLQMYLSDIYTVAINLAGIPGVSVPCGRSKAGLPIGAQVLGRPFEEETVLRGAYAVEQEIGGQ</sequence>
<dbReference type="InterPro" id="IPR020556">
    <property type="entry name" value="Amidase_CS"/>
</dbReference>
<dbReference type="GO" id="GO:0050567">
    <property type="term" value="F:glutaminyl-tRNA synthase (glutamine-hydrolyzing) activity"/>
    <property type="evidence" value="ECO:0007669"/>
    <property type="project" value="UniProtKB-UniRule"/>
</dbReference>
<dbReference type="InterPro" id="IPR000120">
    <property type="entry name" value="Amidase"/>
</dbReference>
<comment type="subunit">
    <text evidence="7">Heterotrimer of A, B and C subunits.</text>
</comment>
<evidence type="ECO:0000256" key="1">
    <source>
        <dbReference type="ARBA" id="ARBA00008069"/>
    </source>
</evidence>
<evidence type="ECO:0000256" key="3">
    <source>
        <dbReference type="ARBA" id="ARBA00022741"/>
    </source>
</evidence>
<evidence type="ECO:0000256" key="2">
    <source>
        <dbReference type="ARBA" id="ARBA00022598"/>
    </source>
</evidence>
<dbReference type="HAMAP" id="MF_00120">
    <property type="entry name" value="GatA"/>
    <property type="match status" value="1"/>
</dbReference>
<dbReference type="InterPro" id="IPR004412">
    <property type="entry name" value="GatA"/>
</dbReference>
<dbReference type="PROSITE" id="PS00571">
    <property type="entry name" value="AMIDASES"/>
    <property type="match status" value="1"/>
</dbReference>
<evidence type="ECO:0000313" key="9">
    <source>
        <dbReference type="EMBL" id="OGG55864.1"/>
    </source>
</evidence>
<accession>A0A1F6D352</accession>
<name>A0A1F6D352_HANXR</name>
<keyword evidence="2 7" id="KW-0436">Ligase</keyword>
<evidence type="ECO:0000256" key="4">
    <source>
        <dbReference type="ARBA" id="ARBA00022840"/>
    </source>
</evidence>
<dbReference type="GO" id="GO:0030956">
    <property type="term" value="C:glutamyl-tRNA(Gln) amidotransferase complex"/>
    <property type="evidence" value="ECO:0007669"/>
    <property type="project" value="InterPro"/>
</dbReference>
<dbReference type="InterPro" id="IPR023631">
    <property type="entry name" value="Amidase_dom"/>
</dbReference>
<dbReference type="Pfam" id="PF01425">
    <property type="entry name" value="Amidase"/>
    <property type="match status" value="1"/>
</dbReference>
<dbReference type="EC" id="6.3.5.7" evidence="7"/>